<evidence type="ECO:0000313" key="1">
    <source>
        <dbReference type="EMBL" id="KAK9759259.1"/>
    </source>
</evidence>
<gene>
    <name evidence="1" type="ORF">QE152_g129</name>
</gene>
<sequence>MLLRVASAFRTVSASAVQVVTAMIPIEPMVEERIRLHQRNERSQKRRTRDHVQLWQRKWRNTQEVAQWTKSLIQRIERWTNRLPSMTSINGTRLLCRRQLHLLWQKRHRGTHSTGLRTMVSGEVAIELAGWQGNARWDKHDKVNSGTQWNLGGSTQKKDNQYSDDMRVTVPEYGQEEVGWFLAGSNPALLVVDTEGSGPSAPGFPPSLIDEKCHAFPLDDELFKKWCSVMKREDLLHVSGKKRDTITGNLKKTAVPSLFLPDSLEVEPGCSKRSASPLCSEELKIVKSDTLQSEEETDDVFSASPLCSEEPKIVKGDTLQSEEETDETCLTAIIQPGGDMPIQDSVPCGSRCKTPVDKLKSRRRIVAKTPRKHRISLLRTRAPISRAPSAAAVDLKTL</sequence>
<comment type="caution">
    <text evidence="1">The sequence shown here is derived from an EMBL/GenBank/DDBJ whole genome shotgun (WGS) entry which is preliminary data.</text>
</comment>
<keyword evidence="2" id="KW-1185">Reference proteome</keyword>
<accession>A0AAW1NKW6</accession>
<name>A0AAW1NKW6_POPJA</name>
<proteinExistence type="predicted"/>
<dbReference type="AlphaFoldDB" id="A0AAW1NKW6"/>
<protein>
    <submittedName>
        <fullName evidence="1">Uncharacterized protein</fullName>
    </submittedName>
</protein>
<evidence type="ECO:0000313" key="2">
    <source>
        <dbReference type="Proteomes" id="UP001458880"/>
    </source>
</evidence>
<dbReference type="EMBL" id="JASPKY010000001">
    <property type="protein sequence ID" value="KAK9759259.1"/>
    <property type="molecule type" value="Genomic_DNA"/>
</dbReference>
<reference evidence="1 2" key="1">
    <citation type="journal article" date="2024" name="BMC Genomics">
        <title>De novo assembly and annotation of Popillia japonica's genome with initial clues to its potential as an invasive pest.</title>
        <authorList>
            <person name="Cucini C."/>
            <person name="Boschi S."/>
            <person name="Funari R."/>
            <person name="Cardaioli E."/>
            <person name="Iannotti N."/>
            <person name="Marturano G."/>
            <person name="Paoli F."/>
            <person name="Bruttini M."/>
            <person name="Carapelli A."/>
            <person name="Frati F."/>
            <person name="Nardi F."/>
        </authorList>
    </citation>
    <scope>NUCLEOTIDE SEQUENCE [LARGE SCALE GENOMIC DNA]</scope>
    <source>
        <strain evidence="1">DMR45628</strain>
    </source>
</reference>
<organism evidence="1 2">
    <name type="scientific">Popillia japonica</name>
    <name type="common">Japanese beetle</name>
    <dbReference type="NCBI Taxonomy" id="7064"/>
    <lineage>
        <taxon>Eukaryota</taxon>
        <taxon>Metazoa</taxon>
        <taxon>Ecdysozoa</taxon>
        <taxon>Arthropoda</taxon>
        <taxon>Hexapoda</taxon>
        <taxon>Insecta</taxon>
        <taxon>Pterygota</taxon>
        <taxon>Neoptera</taxon>
        <taxon>Endopterygota</taxon>
        <taxon>Coleoptera</taxon>
        <taxon>Polyphaga</taxon>
        <taxon>Scarabaeiformia</taxon>
        <taxon>Scarabaeidae</taxon>
        <taxon>Rutelinae</taxon>
        <taxon>Popillia</taxon>
    </lineage>
</organism>
<dbReference type="Proteomes" id="UP001458880">
    <property type="component" value="Unassembled WGS sequence"/>
</dbReference>